<dbReference type="Proteomes" id="UP000518752">
    <property type="component" value="Unassembled WGS sequence"/>
</dbReference>
<dbReference type="PROSITE" id="PS50103">
    <property type="entry name" value="ZF_C3H1"/>
    <property type="match status" value="1"/>
</dbReference>
<feature type="zinc finger region" description="C3H1-type" evidence="1">
    <location>
        <begin position="135"/>
        <end position="162"/>
    </location>
</feature>
<keyword evidence="1" id="KW-0479">Metal-binding</keyword>
<keyword evidence="1" id="KW-0862">Zinc</keyword>
<keyword evidence="1" id="KW-0863">Zinc-finger</keyword>
<evidence type="ECO:0000256" key="2">
    <source>
        <dbReference type="SAM" id="MobiDB-lite"/>
    </source>
</evidence>
<sequence>MMPPLPSKVPDEYAQRTPCKKHTMIYTGTATGSMRWDTWSDCEYRSSSYTCRYSHDIFNAKRIFKLGHGVIRLNFGYGFERYGRHESDSDGWDIELNGVILCSDSETTFNLPKSILLAEMQSGLIWKNSPEHQYENKQSLCQAHQNGLCARGSSCHYDHDLIDGDRLRELVPASKDGFRRENFMTVECHNPPSGLVRWKIIMKPDAFKDIDKTSSVGRSIPPAPFSREGADLLQVVREIEAIVNPARVARQNINSSVIPVTVAARQNLPAANQVPAGVSDSTPRASPSLNAYLASRASSIDRMFIPAHVFCIQSRPNLVLYRDNTQTRQSVTKIPDARQNTITYLQQSMTSSSSNTLSPTVRAASGTIGSRLATASISKHESIVPARTARAVTNPTTTNPTPTYSGSSANYAYAQSSYGY</sequence>
<feature type="domain" description="C3H1-type" evidence="3">
    <location>
        <begin position="135"/>
        <end position="162"/>
    </location>
</feature>
<dbReference type="Pfam" id="PF00642">
    <property type="entry name" value="zf-CCCH"/>
    <property type="match status" value="1"/>
</dbReference>
<evidence type="ECO:0000313" key="4">
    <source>
        <dbReference type="EMBL" id="KAF5385615.1"/>
    </source>
</evidence>
<dbReference type="AlphaFoldDB" id="A0A8H5HLP2"/>
<evidence type="ECO:0000313" key="5">
    <source>
        <dbReference type="Proteomes" id="UP000518752"/>
    </source>
</evidence>
<evidence type="ECO:0000259" key="3">
    <source>
        <dbReference type="PROSITE" id="PS50103"/>
    </source>
</evidence>
<dbReference type="GO" id="GO:0008270">
    <property type="term" value="F:zinc ion binding"/>
    <property type="evidence" value="ECO:0007669"/>
    <property type="project" value="UniProtKB-KW"/>
</dbReference>
<dbReference type="Gene3D" id="4.10.1000.10">
    <property type="entry name" value="Zinc finger, CCCH-type"/>
    <property type="match status" value="1"/>
</dbReference>
<name>A0A8H5HLP2_9AGAR</name>
<proteinExistence type="predicted"/>
<protein>
    <recommendedName>
        <fullName evidence="3">C3H1-type domain-containing protein</fullName>
    </recommendedName>
</protein>
<gene>
    <name evidence="4" type="ORF">D9757_006800</name>
</gene>
<organism evidence="4 5">
    <name type="scientific">Collybiopsis confluens</name>
    <dbReference type="NCBI Taxonomy" id="2823264"/>
    <lineage>
        <taxon>Eukaryota</taxon>
        <taxon>Fungi</taxon>
        <taxon>Dikarya</taxon>
        <taxon>Basidiomycota</taxon>
        <taxon>Agaricomycotina</taxon>
        <taxon>Agaricomycetes</taxon>
        <taxon>Agaricomycetidae</taxon>
        <taxon>Agaricales</taxon>
        <taxon>Marasmiineae</taxon>
        <taxon>Omphalotaceae</taxon>
        <taxon>Collybiopsis</taxon>
    </lineage>
</organism>
<dbReference type="InterPro" id="IPR000571">
    <property type="entry name" value="Znf_CCCH"/>
</dbReference>
<comment type="caution">
    <text evidence="4">The sequence shown here is derived from an EMBL/GenBank/DDBJ whole genome shotgun (WGS) entry which is preliminary data.</text>
</comment>
<dbReference type="EMBL" id="JAACJN010000039">
    <property type="protein sequence ID" value="KAF5385615.1"/>
    <property type="molecule type" value="Genomic_DNA"/>
</dbReference>
<reference evidence="4 5" key="1">
    <citation type="journal article" date="2020" name="ISME J.">
        <title>Uncovering the hidden diversity of litter-decomposition mechanisms in mushroom-forming fungi.</title>
        <authorList>
            <person name="Floudas D."/>
            <person name="Bentzer J."/>
            <person name="Ahren D."/>
            <person name="Johansson T."/>
            <person name="Persson P."/>
            <person name="Tunlid A."/>
        </authorList>
    </citation>
    <scope>NUCLEOTIDE SEQUENCE [LARGE SCALE GENOMIC DNA]</scope>
    <source>
        <strain evidence="4 5">CBS 406.79</strain>
    </source>
</reference>
<accession>A0A8H5HLP2</accession>
<feature type="region of interest" description="Disordered" evidence="2">
    <location>
        <begin position="387"/>
        <end position="408"/>
    </location>
</feature>
<evidence type="ECO:0000256" key="1">
    <source>
        <dbReference type="PROSITE-ProRule" id="PRU00723"/>
    </source>
</evidence>
<keyword evidence="5" id="KW-1185">Reference proteome</keyword>
<dbReference type="OrthoDB" id="2920843at2759"/>